<accession>A0A250VUC4</accession>
<dbReference type="RefSeq" id="WP_067383717.1">
    <property type="nucleotide sequence ID" value="NZ_BDQI01000040.1"/>
</dbReference>
<dbReference type="EMBL" id="BDQI01000040">
    <property type="protein sequence ID" value="GAX57813.1"/>
    <property type="molecule type" value="Genomic_DNA"/>
</dbReference>
<dbReference type="Proteomes" id="UP000217446">
    <property type="component" value="Unassembled WGS sequence"/>
</dbReference>
<feature type="compositionally biased region" description="Basic and acidic residues" evidence="1">
    <location>
        <begin position="201"/>
        <end position="218"/>
    </location>
</feature>
<keyword evidence="3" id="KW-1185">Reference proteome</keyword>
<feature type="compositionally biased region" description="Basic and acidic residues" evidence="1">
    <location>
        <begin position="175"/>
        <end position="185"/>
    </location>
</feature>
<dbReference type="AlphaFoldDB" id="A0A250VUC4"/>
<dbReference type="STRING" id="1963.AQJ27_46260"/>
<protein>
    <submittedName>
        <fullName evidence="2">Uncharacterized protein</fullName>
    </submittedName>
</protein>
<reference evidence="3" key="1">
    <citation type="submission" date="2017-05" db="EMBL/GenBank/DDBJ databases">
        <title>Streptomyces olivochromogenes NBRC 3561 whole genome shotgun sequence.</title>
        <authorList>
            <person name="Dohra H."/>
            <person name="Kodani S."/>
        </authorList>
    </citation>
    <scope>NUCLEOTIDE SEQUENCE [LARGE SCALE GENOMIC DNA]</scope>
    <source>
        <strain evidence="3">NBRC 3561</strain>
    </source>
</reference>
<gene>
    <name evidence="2" type="ORF">SO3561_09383</name>
</gene>
<evidence type="ECO:0000313" key="2">
    <source>
        <dbReference type="EMBL" id="GAX57813.1"/>
    </source>
</evidence>
<comment type="caution">
    <text evidence="2">The sequence shown here is derived from an EMBL/GenBank/DDBJ whole genome shotgun (WGS) entry which is preliminary data.</text>
</comment>
<feature type="region of interest" description="Disordered" evidence="1">
    <location>
        <begin position="175"/>
        <end position="230"/>
    </location>
</feature>
<evidence type="ECO:0000313" key="3">
    <source>
        <dbReference type="Proteomes" id="UP000217446"/>
    </source>
</evidence>
<proteinExistence type="predicted"/>
<sequence>MPRVVARTLTRQHRYTSETLFEGVYRLTERASATFASSGLSIHYLEPAEHATGRPWSTPRTCDDAFDRPTAVGGSVNSWDYVDKLSYTEFDEPYQYTYGTSGNFAQQTLNYDDQTHRLTDSTTTTQSGAAIADKTSYAYQPSGNGEHLLGAEAARVLRATGPRVGDFLIHLQRDGARNRQDDRGGEYGPRLHGGMGSQAQVDRRAPEAEGGRSRERGTRPQAGACPSWGR</sequence>
<name>A0A250VUC4_STROL</name>
<organism evidence="2 3">
    <name type="scientific">Streptomyces olivochromogenes</name>
    <dbReference type="NCBI Taxonomy" id="1963"/>
    <lineage>
        <taxon>Bacteria</taxon>
        <taxon>Bacillati</taxon>
        <taxon>Actinomycetota</taxon>
        <taxon>Actinomycetes</taxon>
        <taxon>Kitasatosporales</taxon>
        <taxon>Streptomycetaceae</taxon>
        <taxon>Streptomyces</taxon>
    </lineage>
</organism>
<evidence type="ECO:0000256" key="1">
    <source>
        <dbReference type="SAM" id="MobiDB-lite"/>
    </source>
</evidence>